<dbReference type="SUPFAM" id="SSF55874">
    <property type="entry name" value="ATPase domain of HSP90 chaperone/DNA topoisomerase II/histidine kinase"/>
    <property type="match status" value="1"/>
</dbReference>
<dbReference type="PANTHER" id="PTHR34220">
    <property type="entry name" value="SENSOR HISTIDINE KINASE YPDA"/>
    <property type="match status" value="1"/>
</dbReference>
<evidence type="ECO:0000313" key="4">
    <source>
        <dbReference type="Proteomes" id="UP001310022"/>
    </source>
</evidence>
<dbReference type="Pfam" id="PF06580">
    <property type="entry name" value="His_kinase"/>
    <property type="match status" value="1"/>
</dbReference>
<keyword evidence="1" id="KW-0812">Transmembrane</keyword>
<dbReference type="InterPro" id="IPR036890">
    <property type="entry name" value="HATPase_C_sf"/>
</dbReference>
<dbReference type="Proteomes" id="UP001310022">
    <property type="component" value="Unassembled WGS sequence"/>
</dbReference>
<feature type="transmembrane region" description="Helical" evidence="1">
    <location>
        <begin position="16"/>
        <end position="35"/>
    </location>
</feature>
<dbReference type="PANTHER" id="PTHR34220:SF7">
    <property type="entry name" value="SENSOR HISTIDINE KINASE YPDA"/>
    <property type="match status" value="1"/>
</dbReference>
<evidence type="ECO:0000259" key="2">
    <source>
        <dbReference type="Pfam" id="PF06580"/>
    </source>
</evidence>
<dbReference type="EMBL" id="BQKE01000001">
    <property type="protein sequence ID" value="GJM61524.1"/>
    <property type="molecule type" value="Genomic_DNA"/>
</dbReference>
<dbReference type="RefSeq" id="WP_338237058.1">
    <property type="nucleotide sequence ID" value="NZ_BQKE01000001.1"/>
</dbReference>
<gene>
    <name evidence="3" type="ORF">PEDI_20760</name>
</gene>
<dbReference type="Gene3D" id="3.30.565.10">
    <property type="entry name" value="Histidine kinase-like ATPase, C-terminal domain"/>
    <property type="match status" value="1"/>
</dbReference>
<feature type="transmembrane region" description="Helical" evidence="1">
    <location>
        <begin position="75"/>
        <end position="92"/>
    </location>
</feature>
<reference evidence="3 4" key="1">
    <citation type="submission" date="2021-12" db="EMBL/GenBank/DDBJ databases">
        <title>Genome sequencing of bacteria with rrn-lacking chromosome and rrn-plasmid.</title>
        <authorList>
            <person name="Anda M."/>
            <person name="Iwasaki W."/>
        </authorList>
    </citation>
    <scope>NUCLEOTIDE SEQUENCE [LARGE SCALE GENOMIC DNA]</scope>
    <source>
        <strain evidence="3 4">NBRC 15940</strain>
    </source>
</reference>
<evidence type="ECO:0000313" key="3">
    <source>
        <dbReference type="EMBL" id="GJM61524.1"/>
    </source>
</evidence>
<dbReference type="GO" id="GO:0000155">
    <property type="term" value="F:phosphorelay sensor kinase activity"/>
    <property type="evidence" value="ECO:0007669"/>
    <property type="project" value="InterPro"/>
</dbReference>
<dbReference type="GO" id="GO:0016020">
    <property type="term" value="C:membrane"/>
    <property type="evidence" value="ECO:0007669"/>
    <property type="project" value="InterPro"/>
</dbReference>
<organism evidence="3 4">
    <name type="scientific">Persicobacter diffluens</name>
    <dbReference type="NCBI Taxonomy" id="981"/>
    <lineage>
        <taxon>Bacteria</taxon>
        <taxon>Pseudomonadati</taxon>
        <taxon>Bacteroidota</taxon>
        <taxon>Cytophagia</taxon>
        <taxon>Cytophagales</taxon>
        <taxon>Persicobacteraceae</taxon>
        <taxon>Persicobacter</taxon>
    </lineage>
</organism>
<sequence length="363" mass="42704">MNLAIKHSEKLRWWEILVYLGLGLGYGLMLVSFYSQRLPWELSYKKAMMVIIAMGLVTALNVIWLIPAYMHKGKWAIYFVLTVILILLISYLHEKMDRNLMMQYIDELSGREKRLFRGGPPPHMRKIFRFAFFGQYIQFALVLLLSTSYEMTKFAMGKAREALKLREETLQSELNFLKSQINPHFLFNALNNIYTLAYLKSDKAPELILKLSDMLRYILYDCKEERVEISKEIQYLEDYIALQQLKSEEPLNVEVNFGLFAEEMMVPPMIFIPFVENAFKHSKIEDRQHGWVKIQLHPKESGLAFEVENSIPQKDFTKDQVGGIGLHNVARRLELLYPQSHQLEIVEQEDRFRVRLQLKNNKA</sequence>
<feature type="transmembrane region" description="Helical" evidence="1">
    <location>
        <begin position="127"/>
        <end position="146"/>
    </location>
</feature>
<feature type="domain" description="Signal transduction histidine kinase internal region" evidence="2">
    <location>
        <begin position="172"/>
        <end position="249"/>
    </location>
</feature>
<proteinExistence type="predicted"/>
<keyword evidence="1" id="KW-1133">Transmembrane helix</keyword>
<protein>
    <recommendedName>
        <fullName evidence="2">Signal transduction histidine kinase internal region domain-containing protein</fullName>
    </recommendedName>
</protein>
<accession>A0AAN5AJZ8</accession>
<comment type="caution">
    <text evidence="3">The sequence shown here is derived from an EMBL/GenBank/DDBJ whole genome shotgun (WGS) entry which is preliminary data.</text>
</comment>
<keyword evidence="1" id="KW-0472">Membrane</keyword>
<dbReference type="InterPro" id="IPR010559">
    <property type="entry name" value="Sig_transdc_His_kin_internal"/>
</dbReference>
<dbReference type="InterPro" id="IPR050640">
    <property type="entry name" value="Bact_2-comp_sensor_kinase"/>
</dbReference>
<name>A0AAN5AJZ8_9BACT</name>
<dbReference type="AlphaFoldDB" id="A0AAN5AJZ8"/>
<evidence type="ECO:0000256" key="1">
    <source>
        <dbReference type="SAM" id="Phobius"/>
    </source>
</evidence>
<keyword evidence="4" id="KW-1185">Reference proteome</keyword>
<feature type="transmembrane region" description="Helical" evidence="1">
    <location>
        <begin position="47"/>
        <end position="69"/>
    </location>
</feature>